<dbReference type="Pfam" id="PF02811">
    <property type="entry name" value="PHP"/>
    <property type="match status" value="1"/>
</dbReference>
<protein>
    <recommendedName>
        <fullName evidence="2">DNA polymerase III subunit alpha</fullName>
        <ecNumber evidence="1">2.7.7.7</ecNumber>
    </recommendedName>
</protein>
<evidence type="ECO:0000313" key="9">
    <source>
        <dbReference type="EMBL" id="PZE18555.1"/>
    </source>
</evidence>
<dbReference type="Pfam" id="PF07733">
    <property type="entry name" value="DNA_pol3_alpha"/>
    <property type="match status" value="1"/>
</dbReference>
<evidence type="ECO:0000256" key="5">
    <source>
        <dbReference type="ARBA" id="ARBA00022705"/>
    </source>
</evidence>
<dbReference type="SMART" id="SM00481">
    <property type="entry name" value="POLIIIAc"/>
    <property type="match status" value="1"/>
</dbReference>
<sequence length="1001" mass="114119">MLLNTHTYYSLRYGILSVDQLLQLGTMHGHAVMALTDINTTSACVDFIRLAKKQQIKPVLGVDFRVGIDQKQVVLAQNNIGFQQINTYLTAFLLAKNEDEREVLFERSDLSQCFIVYPFSIENSRRSLKGNEFVGVAINDLSQLSLKKIPTHKMVVMQTVTFTNNRSHNIHQLLRAIDLNVLLSMLKPEAVAKRSEAMIGRDTLLSQFEAYPEIIANTQYLLNQCHVHFNIAPHAENENLSVFQTDQANDIILLRELAYAGIKKRYQKITDELLARIEMELKMIQAKSFVSYFLINWDIITYANQQGYFHVGRGSGANSLVAYLLGITDVDPMELNLYFERFINLYRTSPPDFDLDFSWQDREDVTRYIFEKYPNAALVCTYNTFQYKGLVRELGKVFGLPVSDIEKLSRGHFVVSELDSISKQIIRYAHYMQNFPSYLSVHAGGIIIADKPIAYFCATFLPPKGYPTLQFDMVVSEDVGLYKYDILSQRGLGKIKDAIQIVKENKGMDVFDTVHDVLYLKKDKVVNDYIKKAEAIGCFYVESPAMRMLLKKLQVDNYLALVAASSVIRPGVAKSGMMKTYIERFRFPEKRKDAPPIMLSIMPETYGVMVYQEDVLKVAHLFGGLDLGEADVLRRGMAGKFRSRETFQDVKNKFFNNAIAKGHTQTMVTEIWRQIESFAGYAFAKGHSASYAVESYQSLYLKSYFPLEYMVATVNNGGGFYSTELYFLEAQKWGAILHPPCVNNSENKTIIKGKDIYIGFGFLHGFETKSTQKIIIERSENGIFTSLSNFIKRVNMSLEQLIILIRINAFRFTKVNKRELLWEVHLYKNKLAGVKTKSLFDIPNKTYQFPTLDRSWKADAFDQLELLGFSLYSFFQLLENPNTNELLAKDLKAYENKEVWLKGYLVTVKTTGTASGKKMLFGTFLDKTLGWIDTVHFPLVAEKFPIRGKGVYAIKGTVKIEFDCVSIEVIRIKKLPVIDDPRYAESKGGNSKPVVPKQASA</sequence>
<reference evidence="9 10" key="1">
    <citation type="submission" date="2018-06" db="EMBL/GenBank/DDBJ databases">
        <title>The draft genome sequence of Crocinitomix sp. SM1701.</title>
        <authorList>
            <person name="Zhang X."/>
        </authorList>
    </citation>
    <scope>NUCLEOTIDE SEQUENCE [LARGE SCALE GENOMIC DNA]</scope>
    <source>
        <strain evidence="9 10">SM1701</strain>
    </source>
</reference>
<keyword evidence="3" id="KW-0808">Transferase</keyword>
<evidence type="ECO:0000256" key="4">
    <source>
        <dbReference type="ARBA" id="ARBA00022695"/>
    </source>
</evidence>
<evidence type="ECO:0000256" key="7">
    <source>
        <dbReference type="ARBA" id="ARBA00049244"/>
    </source>
</evidence>
<dbReference type="Proteomes" id="UP000249248">
    <property type="component" value="Unassembled WGS sequence"/>
</dbReference>
<evidence type="ECO:0000256" key="6">
    <source>
        <dbReference type="ARBA" id="ARBA00022932"/>
    </source>
</evidence>
<keyword evidence="6" id="KW-0239">DNA-directed DNA polymerase</keyword>
<dbReference type="CDD" id="cd04485">
    <property type="entry name" value="DnaE_OBF"/>
    <property type="match status" value="1"/>
</dbReference>
<dbReference type="EMBL" id="QKSB01000001">
    <property type="protein sequence ID" value="PZE18555.1"/>
    <property type="molecule type" value="Genomic_DNA"/>
</dbReference>
<dbReference type="GO" id="GO:0006260">
    <property type="term" value="P:DNA replication"/>
    <property type="evidence" value="ECO:0007669"/>
    <property type="project" value="UniProtKB-KW"/>
</dbReference>
<comment type="caution">
    <text evidence="9">The sequence shown here is derived from an EMBL/GenBank/DDBJ whole genome shotgun (WGS) entry which is preliminary data.</text>
</comment>
<keyword evidence="4" id="KW-0548">Nucleotidyltransferase</keyword>
<dbReference type="Pfam" id="PF14579">
    <property type="entry name" value="HHH_6"/>
    <property type="match status" value="1"/>
</dbReference>
<accession>A0A2W1NGD3</accession>
<dbReference type="InterPro" id="IPR040982">
    <property type="entry name" value="DNA_pol3_finger"/>
</dbReference>
<dbReference type="NCBIfam" id="TIGR00594">
    <property type="entry name" value="polc"/>
    <property type="match status" value="1"/>
</dbReference>
<dbReference type="PANTHER" id="PTHR32294:SF0">
    <property type="entry name" value="DNA POLYMERASE III SUBUNIT ALPHA"/>
    <property type="match status" value="1"/>
</dbReference>
<evidence type="ECO:0000256" key="2">
    <source>
        <dbReference type="ARBA" id="ARBA00019114"/>
    </source>
</evidence>
<dbReference type="GO" id="GO:0008408">
    <property type="term" value="F:3'-5' exonuclease activity"/>
    <property type="evidence" value="ECO:0007669"/>
    <property type="project" value="InterPro"/>
</dbReference>
<proteinExistence type="predicted"/>
<dbReference type="AlphaFoldDB" id="A0A2W1NGD3"/>
<evidence type="ECO:0000256" key="1">
    <source>
        <dbReference type="ARBA" id="ARBA00012417"/>
    </source>
</evidence>
<keyword evidence="10" id="KW-1185">Reference proteome</keyword>
<feature type="domain" description="Polymerase/histidinol phosphatase N-terminal" evidence="8">
    <location>
        <begin position="1"/>
        <end position="68"/>
    </location>
</feature>
<name>A0A2W1NGD3_9FLAO</name>
<dbReference type="InterPro" id="IPR004013">
    <property type="entry name" value="PHP_dom"/>
</dbReference>
<dbReference type="InterPro" id="IPR003141">
    <property type="entry name" value="Pol/His_phosphatase_N"/>
</dbReference>
<dbReference type="Gene3D" id="3.20.20.140">
    <property type="entry name" value="Metal-dependent hydrolases"/>
    <property type="match status" value="1"/>
</dbReference>
<dbReference type="GO" id="GO:0003887">
    <property type="term" value="F:DNA-directed DNA polymerase activity"/>
    <property type="evidence" value="ECO:0007669"/>
    <property type="project" value="UniProtKB-KW"/>
</dbReference>
<evidence type="ECO:0000256" key="3">
    <source>
        <dbReference type="ARBA" id="ARBA00022679"/>
    </source>
</evidence>
<dbReference type="SUPFAM" id="SSF89550">
    <property type="entry name" value="PHP domain-like"/>
    <property type="match status" value="1"/>
</dbReference>
<dbReference type="RefSeq" id="WP_111061456.1">
    <property type="nucleotide sequence ID" value="NZ_JBHUCU010000007.1"/>
</dbReference>
<organism evidence="9 10">
    <name type="scientific">Putridiphycobacter roseus</name>
    <dbReference type="NCBI Taxonomy" id="2219161"/>
    <lineage>
        <taxon>Bacteria</taxon>
        <taxon>Pseudomonadati</taxon>
        <taxon>Bacteroidota</taxon>
        <taxon>Flavobacteriia</taxon>
        <taxon>Flavobacteriales</taxon>
        <taxon>Crocinitomicaceae</taxon>
        <taxon>Putridiphycobacter</taxon>
    </lineage>
</organism>
<gene>
    <name evidence="9" type="ORF">DNU06_01610</name>
</gene>
<dbReference type="InterPro" id="IPR011708">
    <property type="entry name" value="DNA_pol3_alpha_NTPase_dom"/>
</dbReference>
<comment type="catalytic activity">
    <reaction evidence="7">
        <text>DNA(n) + a 2'-deoxyribonucleoside 5'-triphosphate = DNA(n+1) + diphosphate</text>
        <dbReference type="Rhea" id="RHEA:22508"/>
        <dbReference type="Rhea" id="RHEA-COMP:17339"/>
        <dbReference type="Rhea" id="RHEA-COMP:17340"/>
        <dbReference type="ChEBI" id="CHEBI:33019"/>
        <dbReference type="ChEBI" id="CHEBI:61560"/>
        <dbReference type="ChEBI" id="CHEBI:173112"/>
        <dbReference type="EC" id="2.7.7.7"/>
    </reaction>
</comment>
<dbReference type="EC" id="2.7.7.7" evidence="1"/>
<dbReference type="InterPro" id="IPR004805">
    <property type="entry name" value="DnaE2/DnaE/PolC"/>
</dbReference>
<dbReference type="InterPro" id="IPR016195">
    <property type="entry name" value="Pol/histidinol_Pase-like"/>
</dbReference>
<dbReference type="Pfam" id="PF17657">
    <property type="entry name" value="DNA_pol3_finger"/>
    <property type="match status" value="1"/>
</dbReference>
<dbReference type="Gene3D" id="1.10.150.870">
    <property type="match status" value="1"/>
</dbReference>
<evidence type="ECO:0000259" key="8">
    <source>
        <dbReference type="SMART" id="SM00481"/>
    </source>
</evidence>
<dbReference type="PANTHER" id="PTHR32294">
    <property type="entry name" value="DNA POLYMERASE III SUBUNIT ALPHA"/>
    <property type="match status" value="1"/>
</dbReference>
<evidence type="ECO:0000313" key="10">
    <source>
        <dbReference type="Proteomes" id="UP000249248"/>
    </source>
</evidence>
<keyword evidence="5" id="KW-0235">DNA replication</keyword>
<dbReference type="OrthoDB" id="9803237at2"/>
<dbReference type="InterPro" id="IPR029460">
    <property type="entry name" value="DNAPol_HHH"/>
</dbReference>